<name>A0A1I2KFM1_9ACTN</name>
<feature type="domain" description="ATP-dependent DNA ligase family profile" evidence="1">
    <location>
        <begin position="28"/>
        <end position="65"/>
    </location>
</feature>
<dbReference type="GO" id="GO:0006281">
    <property type="term" value="P:DNA repair"/>
    <property type="evidence" value="ECO:0007669"/>
    <property type="project" value="InterPro"/>
</dbReference>
<dbReference type="Proteomes" id="UP000199645">
    <property type="component" value="Unassembled WGS sequence"/>
</dbReference>
<proteinExistence type="predicted"/>
<reference evidence="2 3" key="1">
    <citation type="submission" date="2016-10" db="EMBL/GenBank/DDBJ databases">
        <authorList>
            <person name="de Groot N.N."/>
        </authorList>
    </citation>
    <scope>NUCLEOTIDE SEQUENCE [LARGE SCALE GENOMIC DNA]</scope>
    <source>
        <strain evidence="2 3">DSM 43019</strain>
    </source>
</reference>
<dbReference type="OrthoDB" id="9802472at2"/>
<evidence type="ECO:0000313" key="2">
    <source>
        <dbReference type="EMBL" id="SFF65168.1"/>
    </source>
</evidence>
<dbReference type="AlphaFoldDB" id="A0A1I2KFM1"/>
<dbReference type="Pfam" id="PF01068">
    <property type="entry name" value="DNA_ligase_A_M"/>
    <property type="match status" value="1"/>
</dbReference>
<dbReference type="SUPFAM" id="SSF56091">
    <property type="entry name" value="DNA ligase/mRNA capping enzyme, catalytic domain"/>
    <property type="match status" value="1"/>
</dbReference>
<dbReference type="GO" id="GO:0005524">
    <property type="term" value="F:ATP binding"/>
    <property type="evidence" value="ECO:0007669"/>
    <property type="project" value="InterPro"/>
</dbReference>
<accession>A0A1I2KFM1</accession>
<dbReference type="GO" id="GO:0003910">
    <property type="term" value="F:DNA ligase (ATP) activity"/>
    <property type="evidence" value="ECO:0007669"/>
    <property type="project" value="InterPro"/>
</dbReference>
<evidence type="ECO:0000313" key="3">
    <source>
        <dbReference type="Proteomes" id="UP000199645"/>
    </source>
</evidence>
<keyword evidence="3" id="KW-1185">Reference proteome</keyword>
<dbReference type="GO" id="GO:0006310">
    <property type="term" value="P:DNA recombination"/>
    <property type="evidence" value="ECO:0007669"/>
    <property type="project" value="InterPro"/>
</dbReference>
<dbReference type="InterPro" id="IPR012310">
    <property type="entry name" value="DNA_ligase_ATP-dep_cent"/>
</dbReference>
<sequence length="98" mass="10979">MPYTERRAMLDDLQLHGAGVDTPPFFVDGATELYAAAQQHGLEGIVCKRLTSPYTPGQRSKTWVKTVSVRHPSFLNVKLRQVVCGVTRQSSGRSGWWF</sequence>
<gene>
    <name evidence="2" type="ORF">SAMN05421541_116156</name>
</gene>
<protein>
    <submittedName>
        <fullName evidence="2">Bifunctional non-homologous end joining protein LigD</fullName>
    </submittedName>
</protein>
<dbReference type="Gene3D" id="3.30.470.30">
    <property type="entry name" value="DNA ligase/mRNA capping enzyme"/>
    <property type="match status" value="1"/>
</dbReference>
<organism evidence="2 3">
    <name type="scientific">Actinoplanes philippinensis</name>
    <dbReference type="NCBI Taxonomy" id="35752"/>
    <lineage>
        <taxon>Bacteria</taxon>
        <taxon>Bacillati</taxon>
        <taxon>Actinomycetota</taxon>
        <taxon>Actinomycetes</taxon>
        <taxon>Micromonosporales</taxon>
        <taxon>Micromonosporaceae</taxon>
        <taxon>Actinoplanes</taxon>
    </lineage>
</organism>
<dbReference type="STRING" id="35752.SAMN05421541_116156"/>
<evidence type="ECO:0000259" key="1">
    <source>
        <dbReference type="Pfam" id="PF01068"/>
    </source>
</evidence>
<dbReference type="EMBL" id="FONV01000016">
    <property type="protein sequence ID" value="SFF65168.1"/>
    <property type="molecule type" value="Genomic_DNA"/>
</dbReference>
<dbReference type="Gene3D" id="3.30.1490.70">
    <property type="match status" value="1"/>
</dbReference>